<evidence type="ECO:0000313" key="2">
    <source>
        <dbReference type="EMBL" id="RNA40355.1"/>
    </source>
</evidence>
<evidence type="ECO:0000256" key="1">
    <source>
        <dbReference type="SAM" id="MobiDB-lite"/>
    </source>
</evidence>
<comment type="caution">
    <text evidence="2">The sequence shown here is derived from an EMBL/GenBank/DDBJ whole genome shotgun (WGS) entry which is preliminary data.</text>
</comment>
<sequence length="270" mass="31079">MYSESKQKRTSDSGMKRKSIRLQIDLPIQDSDSDFEETLGATPANKIHLKISIDKSSSKKSLNFAGSSTKRQKKILDKSTSGYSSSGTGSLTNSLHEYSYLSEIEHNGTLDENCFAADISGLKRKRDFDSTENVYDRLVHSCGKIRTQRSMKIQKKNESILSVYECVSENSCDPDDNIYEEISNFVEQIPKIKSPKSHVYENSKFGENNYYNEDFLPEKQIKRSFKREYTVNEIFDNLKNFKKQAKEQELLTNKNSKMYENNQVSKPIYV</sequence>
<reference evidence="2 3" key="1">
    <citation type="journal article" date="2018" name="Sci. Rep.">
        <title>Genomic signatures of local adaptation to the degree of environmental predictability in rotifers.</title>
        <authorList>
            <person name="Franch-Gras L."/>
            <person name="Hahn C."/>
            <person name="Garcia-Roger E.M."/>
            <person name="Carmona M.J."/>
            <person name="Serra M."/>
            <person name="Gomez A."/>
        </authorList>
    </citation>
    <scope>NUCLEOTIDE SEQUENCE [LARGE SCALE GENOMIC DNA]</scope>
    <source>
        <strain evidence="2">HYR1</strain>
    </source>
</reference>
<feature type="region of interest" description="Disordered" evidence="1">
    <location>
        <begin position="1"/>
        <end position="22"/>
    </location>
</feature>
<protein>
    <submittedName>
        <fullName evidence="2">Uncharacterized protein</fullName>
    </submittedName>
</protein>
<gene>
    <name evidence="2" type="ORF">BpHYR1_042496</name>
</gene>
<proteinExistence type="predicted"/>
<dbReference type="OrthoDB" id="10495463at2759"/>
<accession>A0A3M7SXD9</accession>
<feature type="compositionally biased region" description="Basic and acidic residues" evidence="1">
    <location>
        <begin position="1"/>
        <end position="15"/>
    </location>
</feature>
<dbReference type="EMBL" id="REGN01000651">
    <property type="protein sequence ID" value="RNA40355.1"/>
    <property type="molecule type" value="Genomic_DNA"/>
</dbReference>
<dbReference type="AlphaFoldDB" id="A0A3M7SXD9"/>
<dbReference type="Proteomes" id="UP000276133">
    <property type="component" value="Unassembled WGS sequence"/>
</dbReference>
<evidence type="ECO:0000313" key="3">
    <source>
        <dbReference type="Proteomes" id="UP000276133"/>
    </source>
</evidence>
<name>A0A3M7SXD9_BRAPC</name>
<organism evidence="2 3">
    <name type="scientific">Brachionus plicatilis</name>
    <name type="common">Marine rotifer</name>
    <name type="synonym">Brachionus muelleri</name>
    <dbReference type="NCBI Taxonomy" id="10195"/>
    <lineage>
        <taxon>Eukaryota</taxon>
        <taxon>Metazoa</taxon>
        <taxon>Spiralia</taxon>
        <taxon>Gnathifera</taxon>
        <taxon>Rotifera</taxon>
        <taxon>Eurotatoria</taxon>
        <taxon>Monogononta</taxon>
        <taxon>Pseudotrocha</taxon>
        <taxon>Ploima</taxon>
        <taxon>Brachionidae</taxon>
        <taxon>Brachionus</taxon>
    </lineage>
</organism>
<keyword evidence="3" id="KW-1185">Reference proteome</keyword>